<name>A0A9N9HRS0_9GLOM</name>
<organism evidence="1 2">
    <name type="scientific">Funneliformis caledonium</name>
    <dbReference type="NCBI Taxonomy" id="1117310"/>
    <lineage>
        <taxon>Eukaryota</taxon>
        <taxon>Fungi</taxon>
        <taxon>Fungi incertae sedis</taxon>
        <taxon>Mucoromycota</taxon>
        <taxon>Glomeromycotina</taxon>
        <taxon>Glomeromycetes</taxon>
        <taxon>Glomerales</taxon>
        <taxon>Glomeraceae</taxon>
        <taxon>Funneliformis</taxon>
    </lineage>
</organism>
<comment type="caution">
    <text evidence="1">The sequence shown here is derived from an EMBL/GenBank/DDBJ whole genome shotgun (WGS) entry which is preliminary data.</text>
</comment>
<dbReference type="EMBL" id="CAJVPQ010007956">
    <property type="protein sequence ID" value="CAG8702170.1"/>
    <property type="molecule type" value="Genomic_DNA"/>
</dbReference>
<reference evidence="1" key="1">
    <citation type="submission" date="2021-06" db="EMBL/GenBank/DDBJ databases">
        <authorList>
            <person name="Kallberg Y."/>
            <person name="Tangrot J."/>
            <person name="Rosling A."/>
        </authorList>
    </citation>
    <scope>NUCLEOTIDE SEQUENCE</scope>
    <source>
        <strain evidence="1">UK204</strain>
    </source>
</reference>
<dbReference type="AlphaFoldDB" id="A0A9N9HRS0"/>
<sequence length="58" mass="6680">MDSLLYSILSDWYMTQDLQNDDIADIDTNISSHNNRVKNIKTQKKVSKSKIQQLALPV</sequence>
<evidence type="ECO:0000313" key="2">
    <source>
        <dbReference type="Proteomes" id="UP000789570"/>
    </source>
</evidence>
<protein>
    <submittedName>
        <fullName evidence="1">11001_t:CDS:1</fullName>
    </submittedName>
</protein>
<dbReference type="Proteomes" id="UP000789570">
    <property type="component" value="Unassembled WGS sequence"/>
</dbReference>
<accession>A0A9N9HRS0</accession>
<evidence type="ECO:0000313" key="1">
    <source>
        <dbReference type="EMBL" id="CAG8702170.1"/>
    </source>
</evidence>
<gene>
    <name evidence="1" type="ORF">FCALED_LOCUS13532</name>
</gene>
<proteinExistence type="predicted"/>
<keyword evidence="2" id="KW-1185">Reference proteome</keyword>